<dbReference type="Proteomes" id="UP000283895">
    <property type="component" value="Unassembled WGS sequence"/>
</dbReference>
<evidence type="ECO:0000256" key="8">
    <source>
        <dbReference type="SAM" id="Coils"/>
    </source>
</evidence>
<dbReference type="AlphaFoldDB" id="A0A423X429"/>
<evidence type="ECO:0000256" key="4">
    <source>
        <dbReference type="ARBA" id="ARBA00007920"/>
    </source>
</evidence>
<evidence type="ECO:0000256" key="9">
    <source>
        <dbReference type="SAM" id="MobiDB-lite"/>
    </source>
</evidence>
<comment type="similarity">
    <text evidence="4">Belongs to the putative lipase ROG1 family.</text>
</comment>
<protein>
    <recommendedName>
        <fullName evidence="10">DUF676 domain-containing protein</fullName>
    </recommendedName>
</protein>
<feature type="coiled-coil region" evidence="8">
    <location>
        <begin position="380"/>
        <end position="434"/>
    </location>
</feature>
<evidence type="ECO:0000313" key="11">
    <source>
        <dbReference type="EMBL" id="ROW10617.1"/>
    </source>
</evidence>
<evidence type="ECO:0000256" key="3">
    <source>
        <dbReference type="ARBA" id="ARBA00004370"/>
    </source>
</evidence>
<accession>A0A423X429</accession>
<dbReference type="PANTHER" id="PTHR48182:SF2">
    <property type="entry name" value="PROTEIN SERAC1"/>
    <property type="match status" value="1"/>
</dbReference>
<dbReference type="GO" id="GO:0005783">
    <property type="term" value="C:endoplasmic reticulum"/>
    <property type="evidence" value="ECO:0007669"/>
    <property type="project" value="UniProtKB-SubCell"/>
</dbReference>
<feature type="compositionally biased region" description="Basic residues" evidence="9">
    <location>
        <begin position="600"/>
        <end position="610"/>
    </location>
</feature>
<dbReference type="PANTHER" id="PTHR48182">
    <property type="entry name" value="PROTEIN SERAC1"/>
    <property type="match status" value="1"/>
</dbReference>
<keyword evidence="7" id="KW-0472">Membrane</keyword>
<dbReference type="Pfam" id="PF05057">
    <property type="entry name" value="DUF676"/>
    <property type="match status" value="1"/>
</dbReference>
<dbReference type="InterPro" id="IPR029058">
    <property type="entry name" value="AB_hydrolase_fold"/>
</dbReference>
<dbReference type="InterPro" id="IPR052374">
    <property type="entry name" value="SERAC1"/>
</dbReference>
<proteinExistence type="inferred from homology"/>
<evidence type="ECO:0000256" key="5">
    <source>
        <dbReference type="ARBA" id="ARBA00022824"/>
    </source>
</evidence>
<evidence type="ECO:0000256" key="7">
    <source>
        <dbReference type="ARBA" id="ARBA00023136"/>
    </source>
</evidence>
<dbReference type="GO" id="GO:0016020">
    <property type="term" value="C:membrane"/>
    <property type="evidence" value="ECO:0007669"/>
    <property type="project" value="UniProtKB-SubCell"/>
</dbReference>
<feature type="compositionally biased region" description="Basic and acidic residues" evidence="9">
    <location>
        <begin position="677"/>
        <end position="716"/>
    </location>
</feature>
<evidence type="ECO:0000256" key="1">
    <source>
        <dbReference type="ARBA" id="ARBA00004173"/>
    </source>
</evidence>
<keyword evidence="8" id="KW-0175">Coiled coil</keyword>
<gene>
    <name evidence="11" type="ORF">VMCG_01995</name>
</gene>
<comment type="caution">
    <text evidence="11">The sequence shown here is derived from an EMBL/GenBank/DDBJ whole genome shotgun (WGS) entry which is preliminary data.</text>
</comment>
<dbReference type="GO" id="GO:0005739">
    <property type="term" value="C:mitochondrion"/>
    <property type="evidence" value="ECO:0007669"/>
    <property type="project" value="UniProtKB-SubCell"/>
</dbReference>
<feature type="compositionally biased region" description="Basic and acidic residues" evidence="9">
    <location>
        <begin position="768"/>
        <end position="783"/>
    </location>
</feature>
<feature type="compositionally biased region" description="Pro residues" evidence="9">
    <location>
        <begin position="737"/>
        <end position="748"/>
    </location>
</feature>
<feature type="compositionally biased region" description="Polar residues" evidence="9">
    <location>
        <begin position="579"/>
        <end position="590"/>
    </location>
</feature>
<dbReference type="OrthoDB" id="5086500at2759"/>
<dbReference type="EMBL" id="LKEA01000003">
    <property type="protein sequence ID" value="ROW10617.1"/>
    <property type="molecule type" value="Genomic_DNA"/>
</dbReference>
<organism evidence="11 12">
    <name type="scientific">Cytospora schulzeri</name>
    <dbReference type="NCBI Taxonomy" id="448051"/>
    <lineage>
        <taxon>Eukaryota</taxon>
        <taxon>Fungi</taxon>
        <taxon>Dikarya</taxon>
        <taxon>Ascomycota</taxon>
        <taxon>Pezizomycotina</taxon>
        <taxon>Sordariomycetes</taxon>
        <taxon>Sordariomycetidae</taxon>
        <taxon>Diaporthales</taxon>
        <taxon>Cytosporaceae</taxon>
        <taxon>Cytospora</taxon>
    </lineage>
</organism>
<comment type="subcellular location">
    <subcellularLocation>
        <location evidence="2">Endoplasmic reticulum</location>
    </subcellularLocation>
    <subcellularLocation>
        <location evidence="3">Membrane</location>
    </subcellularLocation>
    <subcellularLocation>
        <location evidence="1">Mitochondrion</location>
    </subcellularLocation>
</comment>
<evidence type="ECO:0000256" key="2">
    <source>
        <dbReference type="ARBA" id="ARBA00004240"/>
    </source>
</evidence>
<evidence type="ECO:0000259" key="10">
    <source>
        <dbReference type="Pfam" id="PF05057"/>
    </source>
</evidence>
<feature type="domain" description="DUF676" evidence="10">
    <location>
        <begin position="48"/>
        <end position="181"/>
    </location>
</feature>
<dbReference type="InterPro" id="IPR007751">
    <property type="entry name" value="DUF676_lipase-like"/>
</dbReference>
<evidence type="ECO:0000256" key="6">
    <source>
        <dbReference type="ARBA" id="ARBA00023128"/>
    </source>
</evidence>
<dbReference type="Gene3D" id="3.40.50.1820">
    <property type="entry name" value="alpha/beta hydrolase"/>
    <property type="match status" value="1"/>
</dbReference>
<keyword evidence="5" id="KW-0256">Endoplasmic reticulum</keyword>
<name>A0A423X429_9PEZI</name>
<evidence type="ECO:0000313" key="12">
    <source>
        <dbReference type="Proteomes" id="UP000283895"/>
    </source>
</evidence>
<keyword evidence="12" id="KW-1185">Reference proteome</keyword>
<feature type="region of interest" description="Disordered" evidence="9">
    <location>
        <begin position="513"/>
        <end position="789"/>
    </location>
</feature>
<reference evidence="11 12" key="1">
    <citation type="submission" date="2015-09" db="EMBL/GenBank/DDBJ databases">
        <title>Host preference determinants of Valsa canker pathogens revealed by comparative genomics.</title>
        <authorList>
            <person name="Yin Z."/>
            <person name="Huang L."/>
        </authorList>
    </citation>
    <scope>NUCLEOTIDE SEQUENCE [LARGE SCALE GENOMIC DNA]</scope>
    <source>
        <strain evidence="11 12">03-1</strain>
    </source>
</reference>
<dbReference type="SUPFAM" id="SSF53474">
    <property type="entry name" value="alpha/beta-Hydrolases"/>
    <property type="match status" value="1"/>
</dbReference>
<keyword evidence="6" id="KW-0496">Mitochondrion</keyword>
<sequence>MVFRLGFDKSLKSVGSDESTLAPCLPSVSLGLTVLHPEGDDKTALVDIVTVHGLSGHPQNTWTNFTTEHFWPLQSLPEDIPRSRIMAFGYNTSVSPLHNSTALISDIAKQLISHLHNKRTSESQKQRPIIFIAHSLGGIVIKEFLHIASNTGNEDLASSVCGILFLGTPHRGSHTASFMDVVSGILKPLLGRPADAIIKDLSSNSRHLQELDQILRFTLNKIDIYSFYELLPMKPMKKPVVERHSALLNVPSELEQIALEADHRQMCKPPDRSHFIYETIAQRVINVMNRQIEKAQYSNDLMEMTNKFATKQMEHIMVLTKELHEGQIGPDVTMMFAIFQQTLNLHVMPTGMSRAPETHGFEDVLKSLPTQKVKVFVDGIQKLMERAKSLQDMLVETERQNERRKAQARIEAERRINEQQIQELLAENARLKAKLGEGHSDNVGPSYPTAPHQVFEPPVTQHAPGLGVAQAPDQAFQPRHYGQSLQIATGDLDPRQANIQRLLAAQRSQVLQNQQQMQKLPMAQDSFSRPPHPSDYAEFFDPTLPPDRGGPQQNTASVSDRTEPPTDSPGSIREPTYPPWTSSSESSFTDQMDDEAGPRRTQRRKEKSRHYAWSPAFLPPEDREEPDEIQPTSFSSPASPLHTDPTDGQARRPRRAAAPTYLWPGSPSETKGPRMITQERQERERQRAERAAERERAENEAKELEDQQRRMAERRAPTAGDGAAPGAGMTAGGDTPAPRPGGSMPPPAFKRRKLNTDSPPGPAPTDSPEDHQGEDHQGEDHQGKVLTDNRLQMVQMVGTLSEVLQIGMLVLNSGEPAVDSSDRGD</sequence>